<keyword evidence="3" id="KW-0143">Chaperone</keyword>
<accession>A0A1W0AA15</accession>
<evidence type="ECO:0000256" key="4">
    <source>
        <dbReference type="ARBA" id="ARBA00025779"/>
    </source>
</evidence>
<gene>
    <name evidence="6" type="ORF">THRCLA_00961</name>
</gene>
<dbReference type="GO" id="GO:0007021">
    <property type="term" value="P:tubulin complex assembly"/>
    <property type="evidence" value="ECO:0007669"/>
    <property type="project" value="InterPro"/>
</dbReference>
<comment type="similarity">
    <text evidence="4">Belongs to the TBCB family.</text>
</comment>
<proteinExistence type="inferred from homology"/>
<dbReference type="InterPro" id="IPR029071">
    <property type="entry name" value="Ubiquitin-like_domsf"/>
</dbReference>
<dbReference type="GO" id="GO:0031122">
    <property type="term" value="P:cytoplasmic microtubule organization"/>
    <property type="evidence" value="ECO:0007669"/>
    <property type="project" value="TreeGrafter"/>
</dbReference>
<dbReference type="SUPFAM" id="SSF54236">
    <property type="entry name" value="Ubiquitin-like"/>
    <property type="match status" value="1"/>
</dbReference>
<dbReference type="PANTHER" id="PTHR18916:SF85">
    <property type="entry name" value="TUBULIN-FOLDING COFACTOR B"/>
    <property type="match status" value="1"/>
</dbReference>
<evidence type="ECO:0000259" key="5">
    <source>
        <dbReference type="PROSITE" id="PS50245"/>
    </source>
</evidence>
<name>A0A1W0AA15_9STRA</name>
<dbReference type="SUPFAM" id="SSF74924">
    <property type="entry name" value="Cap-Gly domain"/>
    <property type="match status" value="1"/>
</dbReference>
<dbReference type="OrthoDB" id="2130750at2759"/>
<dbReference type="InterPro" id="IPR036859">
    <property type="entry name" value="CAP-Gly_dom_sf"/>
</dbReference>
<dbReference type="PANTHER" id="PTHR18916">
    <property type="entry name" value="DYNACTIN 1-RELATED MICROTUBULE-BINDING"/>
    <property type="match status" value="1"/>
</dbReference>
<dbReference type="GO" id="GO:0005634">
    <property type="term" value="C:nucleus"/>
    <property type="evidence" value="ECO:0007669"/>
    <property type="project" value="TreeGrafter"/>
</dbReference>
<evidence type="ECO:0000313" key="6">
    <source>
        <dbReference type="EMBL" id="OQS07021.1"/>
    </source>
</evidence>
<dbReference type="SMART" id="SM01052">
    <property type="entry name" value="CAP_GLY"/>
    <property type="match status" value="1"/>
</dbReference>
<evidence type="ECO:0000256" key="2">
    <source>
        <dbReference type="ARBA" id="ARBA00022490"/>
    </source>
</evidence>
<dbReference type="GO" id="GO:0035371">
    <property type="term" value="C:microtubule plus-end"/>
    <property type="evidence" value="ECO:0007669"/>
    <property type="project" value="TreeGrafter"/>
</dbReference>
<evidence type="ECO:0000256" key="3">
    <source>
        <dbReference type="ARBA" id="ARBA00023186"/>
    </source>
</evidence>
<dbReference type="CDD" id="cd01789">
    <property type="entry name" value="Ubl_TBCB"/>
    <property type="match status" value="1"/>
</dbReference>
<evidence type="ECO:0000313" key="7">
    <source>
        <dbReference type="Proteomes" id="UP000243217"/>
    </source>
</evidence>
<dbReference type="Proteomes" id="UP000243217">
    <property type="component" value="Unassembled WGS sequence"/>
</dbReference>
<dbReference type="AlphaFoldDB" id="A0A1W0AA15"/>
<dbReference type="GO" id="GO:0051010">
    <property type="term" value="F:microtubule plus-end binding"/>
    <property type="evidence" value="ECO:0007669"/>
    <property type="project" value="TreeGrafter"/>
</dbReference>
<sequence length="272" mass="29908">MAEDMRALRQYVTAMDGLEYSGVADGVVCMRITHSNLKSAMVDIRLDMHSTIAEVKEKVYRHCGTKPGYMTLILKNGSSVVGILDDENRKLGYYPVQHGMTLHVQDNDPFSLAKGGGLEDVSLVKKYEISEEDYDKREKTVRNYKREQLAKDPNWKPPVLPGAGASTSSEPVVFDAESVKGFSVGNRCEVNPGGRRGRVAYVGTVPELGGSSAESYWIGVVFDEPVGKGNGCAKGKRYFECSEKFGGFIRPSNVTVGDFPVLDELLSDDDEF</sequence>
<dbReference type="Pfam" id="PF14560">
    <property type="entry name" value="Ubiquitin_2"/>
    <property type="match status" value="1"/>
</dbReference>
<keyword evidence="7" id="KW-1185">Reference proteome</keyword>
<protein>
    <submittedName>
        <fullName evidence="6">Tubulin-specific chaperone B</fullName>
    </submittedName>
</protein>
<dbReference type="InterPro" id="IPR045172">
    <property type="entry name" value="TBCB_Ubl"/>
</dbReference>
<keyword evidence="2" id="KW-0963">Cytoplasm</keyword>
<dbReference type="InterPro" id="IPR000938">
    <property type="entry name" value="CAP-Gly_domain"/>
</dbReference>
<dbReference type="GO" id="GO:0005737">
    <property type="term" value="C:cytoplasm"/>
    <property type="evidence" value="ECO:0007669"/>
    <property type="project" value="UniProtKB-SubCell"/>
</dbReference>
<dbReference type="STRING" id="74557.A0A1W0AA15"/>
<dbReference type="GO" id="GO:0043014">
    <property type="term" value="F:alpha-tubulin binding"/>
    <property type="evidence" value="ECO:0007669"/>
    <property type="project" value="InterPro"/>
</dbReference>
<comment type="caution">
    <text evidence="6">The sequence shown here is derived from an EMBL/GenBank/DDBJ whole genome shotgun (WGS) entry which is preliminary data.</text>
</comment>
<feature type="domain" description="CAP-Gly" evidence="5">
    <location>
        <begin position="214"/>
        <end position="250"/>
    </location>
</feature>
<evidence type="ECO:0000256" key="1">
    <source>
        <dbReference type="ARBA" id="ARBA00004496"/>
    </source>
</evidence>
<dbReference type="PROSITE" id="PS50245">
    <property type="entry name" value="CAP_GLY_2"/>
    <property type="match status" value="1"/>
</dbReference>
<dbReference type="GO" id="GO:0007023">
    <property type="term" value="P:post-chaperonin tubulin folding pathway"/>
    <property type="evidence" value="ECO:0007669"/>
    <property type="project" value="InterPro"/>
</dbReference>
<dbReference type="Gene3D" id="2.30.30.190">
    <property type="entry name" value="CAP Gly-rich-like domain"/>
    <property type="match status" value="1"/>
</dbReference>
<dbReference type="EMBL" id="JNBS01000285">
    <property type="protein sequence ID" value="OQS07021.1"/>
    <property type="molecule type" value="Genomic_DNA"/>
</dbReference>
<organism evidence="6 7">
    <name type="scientific">Thraustotheca clavata</name>
    <dbReference type="NCBI Taxonomy" id="74557"/>
    <lineage>
        <taxon>Eukaryota</taxon>
        <taxon>Sar</taxon>
        <taxon>Stramenopiles</taxon>
        <taxon>Oomycota</taxon>
        <taxon>Saprolegniomycetes</taxon>
        <taxon>Saprolegniales</taxon>
        <taxon>Achlyaceae</taxon>
        <taxon>Thraustotheca</taxon>
    </lineage>
</organism>
<reference evidence="6 7" key="1">
    <citation type="journal article" date="2014" name="Genome Biol. Evol.">
        <title>The secreted proteins of Achlya hypogyna and Thraustotheca clavata identify the ancestral oomycete secretome and reveal gene acquisitions by horizontal gene transfer.</title>
        <authorList>
            <person name="Misner I."/>
            <person name="Blouin N."/>
            <person name="Leonard G."/>
            <person name="Richards T.A."/>
            <person name="Lane C.E."/>
        </authorList>
    </citation>
    <scope>NUCLEOTIDE SEQUENCE [LARGE SCALE GENOMIC DNA]</scope>
    <source>
        <strain evidence="6 7">ATCC 34112</strain>
    </source>
</reference>
<dbReference type="InterPro" id="IPR000626">
    <property type="entry name" value="Ubiquitin-like_dom"/>
</dbReference>
<dbReference type="Pfam" id="PF01302">
    <property type="entry name" value="CAP_GLY"/>
    <property type="match status" value="1"/>
</dbReference>
<dbReference type="Gene3D" id="3.10.20.90">
    <property type="entry name" value="Phosphatidylinositol 3-kinase Catalytic Subunit, Chain A, domain 1"/>
    <property type="match status" value="1"/>
</dbReference>
<comment type="subcellular location">
    <subcellularLocation>
        <location evidence="1">Cytoplasm</location>
    </subcellularLocation>
</comment>